<organism evidence="1 2">
    <name type="scientific">Polarella glacialis</name>
    <name type="common">Dinoflagellate</name>
    <dbReference type="NCBI Taxonomy" id="89957"/>
    <lineage>
        <taxon>Eukaryota</taxon>
        <taxon>Sar</taxon>
        <taxon>Alveolata</taxon>
        <taxon>Dinophyceae</taxon>
        <taxon>Suessiales</taxon>
        <taxon>Suessiaceae</taxon>
        <taxon>Polarella</taxon>
    </lineage>
</organism>
<dbReference type="EMBL" id="CAJNNV010027273">
    <property type="protein sequence ID" value="CAE8619982.1"/>
    <property type="molecule type" value="Genomic_DNA"/>
</dbReference>
<sequence>AAARPLIASAAGRRPPGVISEAAFLGGGGATCSLAELSEGPYFIIAMLLDGAALCRSDASCRLLRALNRANAGPWRALGTRAFHGMELDREGVFEAVDQDSLLSGGRKHARVDWKGRFAHFQAEVPTFRAPFVGSEISLVTNPDEVAYCRCRLRSDLLSAAQCESGVYMEVEVVCNPDNLSLAVVDFEAGGRSSVTFSPDTGAVIRERKVRESPRKVEGAYIQPLSTTRPGRRFEGSIGLYIRSGHLAFFRRCSARADGPEGEDQAKAELGPWETTGFITDLDWAEGRRLTPCLAFRDEGAYKVRLACVGSVPPHLPQRTAMAYQDGSWSGLDWEAGQAAPEAA</sequence>
<dbReference type="Proteomes" id="UP000654075">
    <property type="component" value="Unassembled WGS sequence"/>
</dbReference>
<keyword evidence="2" id="KW-1185">Reference proteome</keyword>
<comment type="caution">
    <text evidence="1">The sequence shown here is derived from an EMBL/GenBank/DDBJ whole genome shotgun (WGS) entry which is preliminary data.</text>
</comment>
<dbReference type="AlphaFoldDB" id="A0A813G5I5"/>
<feature type="non-terminal residue" evidence="1">
    <location>
        <position position="344"/>
    </location>
</feature>
<accession>A0A813G5I5</accession>
<dbReference type="OrthoDB" id="444532at2759"/>
<evidence type="ECO:0000313" key="2">
    <source>
        <dbReference type="Proteomes" id="UP000654075"/>
    </source>
</evidence>
<gene>
    <name evidence="1" type="ORF">PGLA1383_LOCUS37552</name>
</gene>
<evidence type="ECO:0000313" key="1">
    <source>
        <dbReference type="EMBL" id="CAE8619982.1"/>
    </source>
</evidence>
<name>A0A813G5I5_POLGL</name>
<protein>
    <submittedName>
        <fullName evidence="1">Uncharacterized protein</fullName>
    </submittedName>
</protein>
<dbReference type="OMA" id="HEMDEKA"/>
<reference evidence="1" key="1">
    <citation type="submission" date="2021-02" db="EMBL/GenBank/DDBJ databases">
        <authorList>
            <person name="Dougan E. K."/>
            <person name="Rhodes N."/>
            <person name="Thang M."/>
            <person name="Chan C."/>
        </authorList>
    </citation>
    <scope>NUCLEOTIDE SEQUENCE</scope>
</reference>
<proteinExistence type="predicted"/>